<name>A0A1X1KC10_STRMT</name>
<sequence>MDKLNMKNKIIDVYKIAHRLVSITVENPDFSDLKINQFVRIGEKEYRVRSVPMIHSTPPKSIFNLDTFTIDYTEDDLMNNVAVFTHREVFKDD</sequence>
<reference evidence="1 2" key="1">
    <citation type="journal article" date="2016" name="Eur. J. Clin. Microbiol. Infect. Dis.">
        <title>Whole genome sequencing as a tool for phylogenetic analysis of clinical strains of Mitis group streptococci.</title>
        <authorList>
            <person name="Rasmussen L.H."/>
            <person name="Dargis R."/>
            <person name="Hojholt K."/>
            <person name="Christensen J.J."/>
            <person name="Skovgaard O."/>
            <person name="Justesen U.S."/>
            <person name="Rosenvinge F.S."/>
            <person name="Moser C."/>
            <person name="Lukjancenko O."/>
            <person name="Rasmussen S."/>
            <person name="Nielsen X.C."/>
        </authorList>
    </citation>
    <scope>NUCLEOTIDE SEQUENCE [LARGE SCALE GENOMIC DNA]</scope>
    <source>
        <strain evidence="1 2">RH_17439_08</strain>
    </source>
</reference>
<evidence type="ECO:0000313" key="2">
    <source>
        <dbReference type="Proteomes" id="UP000193367"/>
    </source>
</evidence>
<proteinExistence type="predicted"/>
<gene>
    <name evidence="1" type="ORF">B7698_01065</name>
</gene>
<comment type="caution">
    <text evidence="1">The sequence shown here is derived from an EMBL/GenBank/DDBJ whole genome shotgun (WGS) entry which is preliminary data.</text>
</comment>
<protein>
    <submittedName>
        <fullName evidence="1">Uncharacterized protein</fullName>
    </submittedName>
</protein>
<dbReference type="EMBL" id="NCVH01000022">
    <property type="protein sequence ID" value="ORO96973.1"/>
    <property type="molecule type" value="Genomic_DNA"/>
</dbReference>
<accession>A0A1X1KC10</accession>
<evidence type="ECO:0000313" key="1">
    <source>
        <dbReference type="EMBL" id="ORO96973.1"/>
    </source>
</evidence>
<dbReference type="RefSeq" id="WP_084864376.1">
    <property type="nucleotide sequence ID" value="NZ_NCVH01000022.1"/>
</dbReference>
<dbReference type="Proteomes" id="UP000193367">
    <property type="component" value="Unassembled WGS sequence"/>
</dbReference>
<organism evidence="1 2">
    <name type="scientific">Streptococcus mitis</name>
    <dbReference type="NCBI Taxonomy" id="28037"/>
    <lineage>
        <taxon>Bacteria</taxon>
        <taxon>Bacillati</taxon>
        <taxon>Bacillota</taxon>
        <taxon>Bacilli</taxon>
        <taxon>Lactobacillales</taxon>
        <taxon>Streptococcaceae</taxon>
        <taxon>Streptococcus</taxon>
        <taxon>Streptococcus mitis group</taxon>
    </lineage>
</organism>
<dbReference type="AlphaFoldDB" id="A0A1X1KC10"/>